<dbReference type="SMART" id="SM00448">
    <property type="entry name" value="REC"/>
    <property type="match status" value="1"/>
</dbReference>
<dbReference type="SUPFAM" id="SSF55874">
    <property type="entry name" value="ATPase domain of HSP90 chaperone/DNA topoisomerase II/histidine kinase"/>
    <property type="match status" value="1"/>
</dbReference>
<evidence type="ECO:0000256" key="12">
    <source>
        <dbReference type="PROSITE-ProRule" id="PRU00110"/>
    </source>
</evidence>
<dbReference type="SMART" id="SM00388">
    <property type="entry name" value="HisKA"/>
    <property type="match status" value="1"/>
</dbReference>
<dbReference type="Gene3D" id="3.30.565.10">
    <property type="entry name" value="Histidine kinase-like ATPase, C-terminal domain"/>
    <property type="match status" value="1"/>
</dbReference>
<evidence type="ECO:0000259" key="17">
    <source>
        <dbReference type="PROSITE" id="PS50110"/>
    </source>
</evidence>
<comment type="subcellular location">
    <subcellularLocation>
        <location evidence="2">Cell membrane</location>
        <topology evidence="2">Multi-pass membrane protein</topology>
    </subcellularLocation>
</comment>
<dbReference type="CDD" id="cd16922">
    <property type="entry name" value="HATPase_EvgS-ArcB-TorS-like"/>
    <property type="match status" value="1"/>
</dbReference>
<dbReference type="InterPro" id="IPR011006">
    <property type="entry name" value="CheY-like_superfamily"/>
</dbReference>
<dbReference type="SUPFAM" id="SSF47384">
    <property type="entry name" value="Homodimeric domain of signal transducing histidine kinase"/>
    <property type="match status" value="1"/>
</dbReference>
<evidence type="ECO:0000256" key="6">
    <source>
        <dbReference type="ARBA" id="ARBA00022692"/>
    </source>
</evidence>
<keyword evidence="6 15" id="KW-0812">Transmembrane</keyword>
<dbReference type="Gene3D" id="1.20.120.160">
    <property type="entry name" value="HPT domain"/>
    <property type="match status" value="1"/>
</dbReference>
<keyword evidence="7" id="KW-0547">Nucleotide-binding</keyword>
<evidence type="ECO:0000256" key="14">
    <source>
        <dbReference type="SAM" id="MobiDB-lite"/>
    </source>
</evidence>
<evidence type="ECO:0000256" key="9">
    <source>
        <dbReference type="ARBA" id="ARBA00022989"/>
    </source>
</evidence>
<keyword evidence="4" id="KW-1003">Cell membrane</keyword>
<keyword evidence="5 13" id="KW-0597">Phosphoprotein</keyword>
<dbReference type="EMBL" id="JAAGBB010000016">
    <property type="protein sequence ID" value="MBR0665614.1"/>
    <property type="molecule type" value="Genomic_DNA"/>
</dbReference>
<evidence type="ECO:0000256" key="2">
    <source>
        <dbReference type="ARBA" id="ARBA00004651"/>
    </source>
</evidence>
<feature type="transmembrane region" description="Helical" evidence="15">
    <location>
        <begin position="53"/>
        <end position="72"/>
    </location>
</feature>
<feature type="transmembrane region" description="Helical" evidence="15">
    <location>
        <begin position="92"/>
        <end position="115"/>
    </location>
</feature>
<dbReference type="Gene3D" id="3.40.50.2300">
    <property type="match status" value="1"/>
</dbReference>
<dbReference type="Gene3D" id="1.10.287.130">
    <property type="match status" value="1"/>
</dbReference>
<dbReference type="InterPro" id="IPR004358">
    <property type="entry name" value="Sig_transdc_His_kin-like_C"/>
</dbReference>
<dbReference type="Proteomes" id="UP001196870">
    <property type="component" value="Unassembled WGS sequence"/>
</dbReference>
<evidence type="ECO:0000256" key="11">
    <source>
        <dbReference type="ARBA" id="ARBA00023136"/>
    </source>
</evidence>
<comment type="caution">
    <text evidence="19">The sequence shown here is derived from an EMBL/GenBank/DDBJ whole genome shotgun (WGS) entry which is preliminary data.</text>
</comment>
<evidence type="ECO:0000259" key="18">
    <source>
        <dbReference type="PROSITE" id="PS50894"/>
    </source>
</evidence>
<evidence type="ECO:0000313" key="19">
    <source>
        <dbReference type="EMBL" id="MBR0665614.1"/>
    </source>
</evidence>
<sequence length="823" mass="88033">MSTADTPVPMRRRLLRAILGGRPDTEMEMGLNRLVFSAMIAAYVFLTDATSDTIRILSVVYATLGIAIYLHIRALPGSNTARRTVALFTDIGILSLALHDGGEAMSLLFPLYLWITLGFGFRYGLGWLYAAMTMSAGCFAAVMLTTPFWYGQTHLSAGLLIGLVVVPAYAGTLIRKLSSATRLAEAANRAKSVFLAGVSHELRTPLNAIIGMGAMLRTTRLDQEQREMARTVDGAARSLLSLIEGVLDFSRVESGATATRIERVELPHLLSEAERLLSGQAQEKGLELSFHITPRVPLAIESDPRHLMAILLNLAGNGLKFTEAGGVVIAFDAEPLTDEGRLLLRCEVSDTGIGIPTEAQTRIFESFTQADPTILHRYGGTGLGLSICRRLITAMDGMIGVRSRTGEGSTFWFTHTVTASDPQPAVPGNAALLLLQQPDDPAGTALQARLVAAGHRVRPCSTVEEAATLSRRLMPQESHALIVLGQRLPAGIQATAGLPVILATPDVMPGLPPLALRRICRTRLAPDADDIAWSRALGATLAPGQQEEAARPLPVSAISRAILVADDNRMNRRVLSTILERAGHRVLLANDGEQALDMLEAGSIDLAILDLNMPVMDGLEVVKLHRFTTLGRRQLPIIALTADATPEAEARCREGGFDAFLLKPVEPRKLLETIDSMMTEVTSEPRPAVADISEHPRWRPGNSTMPALDPSVIESLVALGGADFVQELAQDFLTDAAAHLASMGGAAEAADVVAFRSAAHAIRSIAANLGARAVEDCCQRAERLQSREFGSGAPAAVARIGAEIERVRRAIADAGTLPAQTSG</sequence>
<dbReference type="CDD" id="cd17546">
    <property type="entry name" value="REC_hyHK_CKI1_RcsC-like"/>
    <property type="match status" value="1"/>
</dbReference>
<dbReference type="SMART" id="SM00387">
    <property type="entry name" value="HATPase_c"/>
    <property type="match status" value="1"/>
</dbReference>
<gene>
    <name evidence="19" type="ORF">GXW71_14740</name>
</gene>
<keyword evidence="20" id="KW-1185">Reference proteome</keyword>
<dbReference type="PROSITE" id="PS50109">
    <property type="entry name" value="HIS_KIN"/>
    <property type="match status" value="1"/>
</dbReference>
<feature type="domain" description="HPt" evidence="18">
    <location>
        <begin position="721"/>
        <end position="814"/>
    </location>
</feature>
<feature type="domain" description="Histidine kinase" evidence="16">
    <location>
        <begin position="197"/>
        <end position="419"/>
    </location>
</feature>
<dbReference type="InterPro" id="IPR036097">
    <property type="entry name" value="HisK_dim/P_sf"/>
</dbReference>
<feature type="domain" description="Response regulatory" evidence="17">
    <location>
        <begin position="561"/>
        <end position="678"/>
    </location>
</feature>
<proteinExistence type="predicted"/>
<feature type="region of interest" description="Disordered" evidence="14">
    <location>
        <begin position="682"/>
        <end position="704"/>
    </location>
</feature>
<evidence type="ECO:0000256" key="4">
    <source>
        <dbReference type="ARBA" id="ARBA00022475"/>
    </source>
</evidence>
<dbReference type="InterPro" id="IPR005467">
    <property type="entry name" value="His_kinase_dom"/>
</dbReference>
<dbReference type="PROSITE" id="PS50110">
    <property type="entry name" value="RESPONSE_REGULATORY"/>
    <property type="match status" value="1"/>
</dbReference>
<dbReference type="RefSeq" id="WP_211853286.1">
    <property type="nucleotide sequence ID" value="NZ_JAAGBB010000016.1"/>
</dbReference>
<accession>A0ABS5EZA2</accession>
<dbReference type="CDD" id="cd00082">
    <property type="entry name" value="HisKA"/>
    <property type="match status" value="1"/>
</dbReference>
<dbReference type="InterPro" id="IPR003594">
    <property type="entry name" value="HATPase_dom"/>
</dbReference>
<evidence type="ECO:0000256" key="1">
    <source>
        <dbReference type="ARBA" id="ARBA00000085"/>
    </source>
</evidence>
<feature type="transmembrane region" description="Helical" evidence="15">
    <location>
        <begin position="127"/>
        <end position="149"/>
    </location>
</feature>
<evidence type="ECO:0000256" key="7">
    <source>
        <dbReference type="ARBA" id="ARBA00022741"/>
    </source>
</evidence>
<feature type="modified residue" description="4-aspartylphosphate" evidence="13">
    <location>
        <position position="610"/>
    </location>
</feature>
<evidence type="ECO:0000313" key="20">
    <source>
        <dbReference type="Proteomes" id="UP001196870"/>
    </source>
</evidence>
<dbReference type="PANTHER" id="PTHR45339">
    <property type="entry name" value="HYBRID SIGNAL TRANSDUCTION HISTIDINE KINASE J"/>
    <property type="match status" value="1"/>
</dbReference>
<evidence type="ECO:0000256" key="5">
    <source>
        <dbReference type="ARBA" id="ARBA00022553"/>
    </source>
</evidence>
<dbReference type="InterPro" id="IPR008207">
    <property type="entry name" value="Sig_transdc_His_kin_Hpt_dom"/>
</dbReference>
<evidence type="ECO:0000256" key="3">
    <source>
        <dbReference type="ARBA" id="ARBA00012438"/>
    </source>
</evidence>
<evidence type="ECO:0000256" key="15">
    <source>
        <dbReference type="SAM" id="Phobius"/>
    </source>
</evidence>
<dbReference type="Pfam" id="PF00072">
    <property type="entry name" value="Response_reg"/>
    <property type="match status" value="1"/>
</dbReference>
<keyword evidence="9 15" id="KW-1133">Transmembrane helix</keyword>
<dbReference type="InterPro" id="IPR001789">
    <property type="entry name" value="Sig_transdc_resp-reg_receiver"/>
</dbReference>
<dbReference type="PANTHER" id="PTHR45339:SF1">
    <property type="entry name" value="HYBRID SIGNAL TRANSDUCTION HISTIDINE KINASE J"/>
    <property type="match status" value="1"/>
</dbReference>
<dbReference type="PROSITE" id="PS50894">
    <property type="entry name" value="HPT"/>
    <property type="match status" value="1"/>
</dbReference>
<dbReference type="InterPro" id="IPR036641">
    <property type="entry name" value="HPT_dom_sf"/>
</dbReference>
<evidence type="ECO:0000256" key="13">
    <source>
        <dbReference type="PROSITE-ProRule" id="PRU00169"/>
    </source>
</evidence>
<dbReference type="Pfam" id="PF00512">
    <property type="entry name" value="HisKA"/>
    <property type="match status" value="1"/>
</dbReference>
<evidence type="ECO:0000256" key="10">
    <source>
        <dbReference type="ARBA" id="ARBA00023012"/>
    </source>
</evidence>
<keyword evidence="11 15" id="KW-0472">Membrane</keyword>
<reference evidence="20" key="1">
    <citation type="journal article" date="2021" name="Syst. Appl. Microbiol.">
        <title>Roseomonas hellenica sp. nov., isolated from roots of wild-growing Alkanna tinctoria.</title>
        <authorList>
            <person name="Rat A."/>
            <person name="Naranjo H.D."/>
            <person name="Lebbe L."/>
            <person name="Cnockaert M."/>
            <person name="Krigas N."/>
            <person name="Grigoriadou K."/>
            <person name="Maloupa E."/>
            <person name="Willems A."/>
        </authorList>
    </citation>
    <scope>NUCLEOTIDE SEQUENCE [LARGE SCALE GENOMIC DNA]</scope>
    <source>
        <strain evidence="20">LMG 31523</strain>
    </source>
</reference>
<dbReference type="SUPFAM" id="SSF52172">
    <property type="entry name" value="CheY-like"/>
    <property type="match status" value="1"/>
</dbReference>
<dbReference type="InterPro" id="IPR003661">
    <property type="entry name" value="HisK_dim/P_dom"/>
</dbReference>
<name>A0ABS5EZA2_9PROT</name>
<organism evidence="19 20">
    <name type="scientific">Plastoroseomonas hellenica</name>
    <dbReference type="NCBI Taxonomy" id="2687306"/>
    <lineage>
        <taxon>Bacteria</taxon>
        <taxon>Pseudomonadati</taxon>
        <taxon>Pseudomonadota</taxon>
        <taxon>Alphaproteobacteria</taxon>
        <taxon>Acetobacterales</taxon>
        <taxon>Acetobacteraceae</taxon>
        <taxon>Plastoroseomonas</taxon>
    </lineage>
</organism>
<keyword evidence="8" id="KW-0067">ATP-binding</keyword>
<dbReference type="PRINTS" id="PR00344">
    <property type="entry name" value="BCTRLSENSOR"/>
</dbReference>
<feature type="transmembrane region" description="Helical" evidence="15">
    <location>
        <begin position="155"/>
        <end position="174"/>
    </location>
</feature>
<dbReference type="InterPro" id="IPR036890">
    <property type="entry name" value="HATPase_C_sf"/>
</dbReference>
<dbReference type="Pfam" id="PF01627">
    <property type="entry name" value="Hpt"/>
    <property type="match status" value="1"/>
</dbReference>
<dbReference type="EC" id="2.7.13.3" evidence="3"/>
<protein>
    <recommendedName>
        <fullName evidence="3">histidine kinase</fullName>
        <ecNumber evidence="3">2.7.13.3</ecNumber>
    </recommendedName>
</protein>
<evidence type="ECO:0000256" key="8">
    <source>
        <dbReference type="ARBA" id="ARBA00022840"/>
    </source>
</evidence>
<keyword evidence="10" id="KW-0902">Two-component regulatory system</keyword>
<feature type="modified residue" description="Phosphohistidine" evidence="12">
    <location>
        <position position="760"/>
    </location>
</feature>
<comment type="catalytic activity">
    <reaction evidence="1">
        <text>ATP + protein L-histidine = ADP + protein N-phospho-L-histidine.</text>
        <dbReference type="EC" id="2.7.13.3"/>
    </reaction>
</comment>
<dbReference type="Pfam" id="PF02518">
    <property type="entry name" value="HATPase_c"/>
    <property type="match status" value="1"/>
</dbReference>
<dbReference type="SMART" id="SM00073">
    <property type="entry name" value="HPT"/>
    <property type="match status" value="1"/>
</dbReference>
<evidence type="ECO:0000259" key="16">
    <source>
        <dbReference type="PROSITE" id="PS50109"/>
    </source>
</evidence>
<dbReference type="SUPFAM" id="SSF47226">
    <property type="entry name" value="Histidine-containing phosphotransfer domain, HPT domain"/>
    <property type="match status" value="1"/>
</dbReference>